<sequence>MKKIYFLFSALALAFSVDAQTVTGGDMEAWHVGSAGSTYPKVVRAPNNWYGVDSLIIADGQLLGSLLGIPDTVWQQQVFKDSAANAHGGSYAAKLVTEDQDTLGIFPGLLTNAVVSVDLTTFAVTFSGGQATTLRTTSVSAWIKYAPTNTLDSANILVQTYGDVAGNPDSLLGVGTVRIGATPAFTQFTANVVYANPALYVNNVRITFASSSDTAFVGSTMWVDDVTMTGVAQVNAVNAVNAQKVSVYPNPASDVLYLEGGAATMECSLVSVNGQVVATKSFNGKSSIDLSALSAGLYFYTITENGVTTQRGKVSVSK</sequence>
<dbReference type="InterPro" id="IPR026444">
    <property type="entry name" value="Secre_tail"/>
</dbReference>
<evidence type="ECO:0000259" key="2">
    <source>
        <dbReference type="Pfam" id="PF18962"/>
    </source>
</evidence>
<keyword evidence="4" id="KW-1185">Reference proteome</keyword>
<name>A0A2S7SXV6_9BACT</name>
<evidence type="ECO:0000256" key="1">
    <source>
        <dbReference type="SAM" id="SignalP"/>
    </source>
</evidence>
<dbReference type="RefSeq" id="WP_105038640.1">
    <property type="nucleotide sequence ID" value="NZ_PPSL01000002.1"/>
</dbReference>
<dbReference type="EMBL" id="PPSL01000002">
    <property type="protein sequence ID" value="PQJ11760.1"/>
    <property type="molecule type" value="Genomic_DNA"/>
</dbReference>
<comment type="caution">
    <text evidence="3">The sequence shown here is derived from an EMBL/GenBank/DDBJ whole genome shotgun (WGS) entry which is preliminary data.</text>
</comment>
<feature type="domain" description="Secretion system C-terminal sorting" evidence="2">
    <location>
        <begin position="247"/>
        <end position="312"/>
    </location>
</feature>
<dbReference type="Pfam" id="PF18962">
    <property type="entry name" value="Por_Secre_tail"/>
    <property type="match status" value="1"/>
</dbReference>
<organism evidence="3 4">
    <name type="scientific">Flavipsychrobacter stenotrophus</name>
    <dbReference type="NCBI Taxonomy" id="2077091"/>
    <lineage>
        <taxon>Bacteria</taxon>
        <taxon>Pseudomonadati</taxon>
        <taxon>Bacteroidota</taxon>
        <taxon>Chitinophagia</taxon>
        <taxon>Chitinophagales</taxon>
        <taxon>Chitinophagaceae</taxon>
        <taxon>Flavipsychrobacter</taxon>
    </lineage>
</organism>
<evidence type="ECO:0000313" key="3">
    <source>
        <dbReference type="EMBL" id="PQJ11760.1"/>
    </source>
</evidence>
<dbReference type="AlphaFoldDB" id="A0A2S7SXV6"/>
<dbReference type="Gene3D" id="2.60.120.890">
    <property type="entry name" value="BT2081, beta-jelly-roll domain"/>
    <property type="match status" value="1"/>
</dbReference>
<evidence type="ECO:0000313" key="4">
    <source>
        <dbReference type="Proteomes" id="UP000239872"/>
    </source>
</evidence>
<protein>
    <recommendedName>
        <fullName evidence="2">Secretion system C-terminal sorting domain-containing protein</fullName>
    </recommendedName>
</protein>
<gene>
    <name evidence="3" type="ORF">CJD36_008165</name>
</gene>
<dbReference type="OrthoDB" id="640634at2"/>
<reference evidence="3 4" key="1">
    <citation type="submission" date="2018-01" db="EMBL/GenBank/DDBJ databases">
        <title>A novel member of the phylum Bacteroidetes isolated from glacier ice.</title>
        <authorList>
            <person name="Liu Q."/>
            <person name="Xin Y.-H."/>
        </authorList>
    </citation>
    <scope>NUCLEOTIDE SEQUENCE [LARGE SCALE GENOMIC DNA]</scope>
    <source>
        <strain evidence="3 4">RB1R16</strain>
    </source>
</reference>
<dbReference type="Proteomes" id="UP000239872">
    <property type="component" value="Unassembled WGS sequence"/>
</dbReference>
<dbReference type="InterPro" id="IPR038653">
    <property type="entry name" value="Put_CMD_sf"/>
</dbReference>
<proteinExistence type="predicted"/>
<feature type="signal peptide" evidence="1">
    <location>
        <begin position="1"/>
        <end position="19"/>
    </location>
</feature>
<accession>A0A2S7SXV6</accession>
<feature type="chain" id="PRO_5015758561" description="Secretion system C-terminal sorting domain-containing protein" evidence="1">
    <location>
        <begin position="20"/>
        <end position="318"/>
    </location>
</feature>
<dbReference type="NCBIfam" id="TIGR04183">
    <property type="entry name" value="Por_Secre_tail"/>
    <property type="match status" value="1"/>
</dbReference>
<keyword evidence="1" id="KW-0732">Signal</keyword>